<dbReference type="Gene3D" id="1.10.40.50">
    <property type="entry name" value="Probable gtpase engc, domain 3"/>
    <property type="match status" value="1"/>
</dbReference>
<dbReference type="GO" id="GO:0005737">
    <property type="term" value="C:cytoplasm"/>
    <property type="evidence" value="ECO:0007669"/>
    <property type="project" value="UniProtKB-SubCell"/>
</dbReference>
<feature type="region of interest" description="Disordered" evidence="11">
    <location>
        <begin position="315"/>
        <end position="352"/>
    </location>
</feature>
<evidence type="ECO:0000256" key="6">
    <source>
        <dbReference type="ARBA" id="ARBA00022801"/>
    </source>
</evidence>
<evidence type="ECO:0000259" key="12">
    <source>
        <dbReference type="PROSITE" id="PS50936"/>
    </source>
</evidence>
<dbReference type="InterPro" id="IPR004881">
    <property type="entry name" value="Ribosome_biogen_GTPase_RsgA"/>
</dbReference>
<evidence type="ECO:0000256" key="10">
    <source>
        <dbReference type="HAMAP-Rule" id="MF_01820"/>
    </source>
</evidence>
<feature type="binding site" evidence="10">
    <location>
        <begin position="198"/>
        <end position="206"/>
    </location>
    <ligand>
        <name>GTP</name>
        <dbReference type="ChEBI" id="CHEBI:37565"/>
    </ligand>
</feature>
<keyword evidence="3 10" id="KW-0479">Metal-binding</keyword>
<feature type="binding site" evidence="10">
    <location>
        <begin position="147"/>
        <end position="150"/>
    </location>
    <ligand>
        <name>GTP</name>
        <dbReference type="ChEBI" id="CHEBI:37565"/>
    </ligand>
</feature>
<keyword evidence="9 10" id="KW-0342">GTP-binding</keyword>
<keyword evidence="8 10" id="KW-0694">RNA-binding</keyword>
<comment type="function">
    <text evidence="10">One of several proteins that assist in the late maturation steps of the functional core of the 30S ribosomal subunit. Helps release RbfA from mature subunits. May play a role in the assembly of ribosomal proteins into the subunit. Circularly permuted GTPase that catalyzes slow GTP hydrolysis, GTPase activity is stimulated by the 30S ribosomal subunit.</text>
</comment>
<comment type="subunit">
    <text evidence="10">Monomer. Associates with 30S ribosomal subunit, binds 16S rRNA.</text>
</comment>
<dbReference type="AlphaFoldDB" id="A0A6J4SBE0"/>
<dbReference type="GO" id="GO:0042274">
    <property type="term" value="P:ribosomal small subunit biogenesis"/>
    <property type="evidence" value="ECO:0007669"/>
    <property type="project" value="UniProtKB-UniRule"/>
</dbReference>
<dbReference type="InterPro" id="IPR003593">
    <property type="entry name" value="AAA+_ATPase"/>
</dbReference>
<feature type="compositionally biased region" description="Basic and acidic residues" evidence="11">
    <location>
        <begin position="335"/>
        <end position="352"/>
    </location>
</feature>
<feature type="binding site" evidence="10">
    <location>
        <position position="291"/>
    </location>
    <ligand>
        <name>Zn(2+)</name>
        <dbReference type="ChEBI" id="CHEBI:29105"/>
    </ligand>
</feature>
<feature type="domain" description="CP-type G" evidence="13">
    <location>
        <begin position="99"/>
        <end position="256"/>
    </location>
</feature>
<keyword evidence="4 10" id="KW-0699">rRNA-binding</keyword>
<dbReference type="NCBIfam" id="TIGR00157">
    <property type="entry name" value="ribosome small subunit-dependent GTPase A"/>
    <property type="match status" value="1"/>
</dbReference>
<comment type="similarity">
    <text evidence="10">Belongs to the TRAFAC class YlqF/YawG GTPase family. RsgA subfamily.</text>
</comment>
<dbReference type="GO" id="GO:0005525">
    <property type="term" value="F:GTP binding"/>
    <property type="evidence" value="ECO:0007669"/>
    <property type="project" value="UniProtKB-UniRule"/>
</dbReference>
<feature type="binding site" evidence="10">
    <location>
        <position position="285"/>
    </location>
    <ligand>
        <name>Zn(2+)</name>
        <dbReference type="ChEBI" id="CHEBI:29105"/>
    </ligand>
</feature>
<dbReference type="GO" id="GO:0046872">
    <property type="term" value="F:metal ion binding"/>
    <property type="evidence" value="ECO:0007669"/>
    <property type="project" value="UniProtKB-KW"/>
</dbReference>
<evidence type="ECO:0000256" key="2">
    <source>
        <dbReference type="ARBA" id="ARBA00022517"/>
    </source>
</evidence>
<feature type="compositionally biased region" description="Basic and acidic residues" evidence="11">
    <location>
        <begin position="315"/>
        <end position="324"/>
    </location>
</feature>
<evidence type="ECO:0000256" key="5">
    <source>
        <dbReference type="ARBA" id="ARBA00022741"/>
    </source>
</evidence>
<evidence type="ECO:0000313" key="14">
    <source>
        <dbReference type="EMBL" id="CAA9494347.1"/>
    </source>
</evidence>
<protein>
    <recommendedName>
        <fullName evidence="10">Small ribosomal subunit biogenesis GTPase RsgA</fullName>
        <ecNumber evidence="10">3.6.1.-</ecNumber>
    </recommendedName>
</protein>
<feature type="binding site" evidence="10">
    <location>
        <position position="278"/>
    </location>
    <ligand>
        <name>Zn(2+)</name>
        <dbReference type="ChEBI" id="CHEBI:29105"/>
    </ligand>
</feature>
<dbReference type="PANTHER" id="PTHR32120:SF10">
    <property type="entry name" value="SMALL RIBOSOMAL SUBUNIT BIOGENESIS GTPASE RSGA"/>
    <property type="match status" value="1"/>
</dbReference>
<dbReference type="PROSITE" id="PS51721">
    <property type="entry name" value="G_CP"/>
    <property type="match status" value="1"/>
</dbReference>
<organism evidence="14">
    <name type="scientific">uncultured Solirubrobacteraceae bacterium</name>
    <dbReference type="NCBI Taxonomy" id="1162706"/>
    <lineage>
        <taxon>Bacteria</taxon>
        <taxon>Bacillati</taxon>
        <taxon>Actinomycetota</taxon>
        <taxon>Thermoleophilia</taxon>
        <taxon>Solirubrobacterales</taxon>
        <taxon>Solirubrobacteraceae</taxon>
        <taxon>environmental samples</taxon>
    </lineage>
</organism>
<proteinExistence type="inferred from homology"/>
<evidence type="ECO:0000256" key="1">
    <source>
        <dbReference type="ARBA" id="ARBA00022490"/>
    </source>
</evidence>
<comment type="subcellular location">
    <subcellularLocation>
        <location evidence="10">Cytoplasm</location>
    </subcellularLocation>
</comment>
<keyword evidence="5 10" id="KW-0547">Nucleotide-binding</keyword>
<accession>A0A6J4SBE0</accession>
<sequence length="352" mass="37899">MTVDSTLATLGWDEDDDKAFQAPEPGVEPARALEVKRGFVRVRAAGGEWLAPIPPALRRGSDAFPQPGPPATGDWLAVEAEGPVRGILERRSILRRYDETAGDELLVANADQAFVVSSLNQDLNLNRLERLLAIAHEGGVPVVLALSKCDLAEEPAAATRSLGQTLGIETFAFSSRTGAGLDELRRRLRPRETSVLLGSSGVGKSTLVNTLLGEERQRTLEIRGADEKGRHATTTRTLVELPGGALLVDTPGLRSPRPSGLDGLPGTFPDIFALAAECRFADCTHDSEPGCAVRAAVEDGELDLRRLDSLRKLEREVEEAEARRAAASTGRRGRSVRERAASRAYQRGDDES</sequence>
<dbReference type="HAMAP" id="MF_01820">
    <property type="entry name" value="GTPase_RsgA"/>
    <property type="match status" value="1"/>
</dbReference>
<dbReference type="Pfam" id="PF03193">
    <property type="entry name" value="RsgA_GTPase"/>
    <property type="match status" value="1"/>
</dbReference>
<feature type="binding site" evidence="10">
    <location>
        <position position="283"/>
    </location>
    <ligand>
        <name>Zn(2+)</name>
        <dbReference type="ChEBI" id="CHEBI:29105"/>
    </ligand>
</feature>
<keyword evidence="2 10" id="KW-0690">Ribosome biogenesis</keyword>
<keyword evidence="7 10" id="KW-0862">Zinc</keyword>
<dbReference type="InterPro" id="IPR030378">
    <property type="entry name" value="G_CP_dom"/>
</dbReference>
<feature type="domain" description="EngC GTPase" evidence="12">
    <location>
        <begin position="108"/>
        <end position="254"/>
    </location>
</feature>
<dbReference type="EC" id="3.6.1.-" evidence="10"/>
<dbReference type="CDD" id="cd01854">
    <property type="entry name" value="YjeQ_EngC"/>
    <property type="match status" value="1"/>
</dbReference>
<keyword evidence="1 10" id="KW-0963">Cytoplasm</keyword>
<keyword evidence="6 10" id="KW-0378">Hydrolase</keyword>
<evidence type="ECO:0000256" key="9">
    <source>
        <dbReference type="ARBA" id="ARBA00023134"/>
    </source>
</evidence>
<dbReference type="InterPro" id="IPR010914">
    <property type="entry name" value="RsgA_GTPase_dom"/>
</dbReference>
<dbReference type="EMBL" id="CADCVL010000375">
    <property type="protein sequence ID" value="CAA9494347.1"/>
    <property type="molecule type" value="Genomic_DNA"/>
</dbReference>
<evidence type="ECO:0000256" key="11">
    <source>
        <dbReference type="SAM" id="MobiDB-lite"/>
    </source>
</evidence>
<dbReference type="GO" id="GO:0003924">
    <property type="term" value="F:GTPase activity"/>
    <property type="evidence" value="ECO:0007669"/>
    <property type="project" value="UniProtKB-UniRule"/>
</dbReference>
<evidence type="ECO:0000256" key="4">
    <source>
        <dbReference type="ARBA" id="ARBA00022730"/>
    </source>
</evidence>
<dbReference type="PANTHER" id="PTHR32120">
    <property type="entry name" value="SMALL RIBOSOMAL SUBUNIT BIOGENESIS GTPASE RSGA"/>
    <property type="match status" value="1"/>
</dbReference>
<gene>
    <name evidence="10" type="primary">rsgA</name>
    <name evidence="14" type="ORF">AVDCRST_MAG65-2213</name>
</gene>
<dbReference type="InterPro" id="IPR027417">
    <property type="entry name" value="P-loop_NTPase"/>
</dbReference>
<reference evidence="14" key="1">
    <citation type="submission" date="2020-02" db="EMBL/GenBank/DDBJ databases">
        <authorList>
            <person name="Meier V. D."/>
        </authorList>
    </citation>
    <scope>NUCLEOTIDE SEQUENCE</scope>
    <source>
        <strain evidence="14">AVDCRST_MAG65</strain>
    </source>
</reference>
<evidence type="ECO:0000259" key="13">
    <source>
        <dbReference type="PROSITE" id="PS51721"/>
    </source>
</evidence>
<dbReference type="SUPFAM" id="SSF52540">
    <property type="entry name" value="P-loop containing nucleoside triphosphate hydrolases"/>
    <property type="match status" value="1"/>
</dbReference>
<dbReference type="GO" id="GO:0019843">
    <property type="term" value="F:rRNA binding"/>
    <property type="evidence" value="ECO:0007669"/>
    <property type="project" value="UniProtKB-KW"/>
</dbReference>
<evidence type="ECO:0000256" key="3">
    <source>
        <dbReference type="ARBA" id="ARBA00022723"/>
    </source>
</evidence>
<evidence type="ECO:0000256" key="8">
    <source>
        <dbReference type="ARBA" id="ARBA00022884"/>
    </source>
</evidence>
<evidence type="ECO:0000256" key="7">
    <source>
        <dbReference type="ARBA" id="ARBA00022833"/>
    </source>
</evidence>
<comment type="cofactor">
    <cofactor evidence="10">
        <name>Zn(2+)</name>
        <dbReference type="ChEBI" id="CHEBI:29105"/>
    </cofactor>
    <text evidence="10">Binds 1 zinc ion per subunit.</text>
</comment>
<dbReference type="PROSITE" id="PS50936">
    <property type="entry name" value="ENGC_GTPASE"/>
    <property type="match status" value="1"/>
</dbReference>
<dbReference type="Gene3D" id="3.40.50.300">
    <property type="entry name" value="P-loop containing nucleotide triphosphate hydrolases"/>
    <property type="match status" value="1"/>
</dbReference>
<name>A0A6J4SBE0_9ACTN</name>
<dbReference type="SMART" id="SM00382">
    <property type="entry name" value="AAA"/>
    <property type="match status" value="1"/>
</dbReference>